<feature type="coiled-coil region" evidence="1">
    <location>
        <begin position="52"/>
        <end position="79"/>
    </location>
</feature>
<organism evidence="2 3">
    <name type="scientific">Anoxybacter fermentans</name>
    <dbReference type="NCBI Taxonomy" id="1323375"/>
    <lineage>
        <taxon>Bacteria</taxon>
        <taxon>Bacillati</taxon>
        <taxon>Bacillota</taxon>
        <taxon>Clostridia</taxon>
        <taxon>Halanaerobiales</taxon>
        <taxon>Anoxybacter</taxon>
    </lineage>
</organism>
<dbReference type="EMBL" id="CP016379">
    <property type="protein sequence ID" value="AZR72276.1"/>
    <property type="molecule type" value="Genomic_DNA"/>
</dbReference>
<dbReference type="KEGG" id="aft:BBF96_02000"/>
<gene>
    <name evidence="2" type="ORF">BBF96_02000</name>
</gene>
<keyword evidence="3" id="KW-1185">Reference proteome</keyword>
<dbReference type="RefSeq" id="WP_164730855.1">
    <property type="nucleotide sequence ID" value="NZ_CP016379.1"/>
</dbReference>
<evidence type="ECO:0000256" key="1">
    <source>
        <dbReference type="SAM" id="Coils"/>
    </source>
</evidence>
<protein>
    <submittedName>
        <fullName evidence="2">Uncharacterized protein</fullName>
    </submittedName>
</protein>
<reference evidence="2 3" key="1">
    <citation type="submission" date="2016-07" db="EMBL/GenBank/DDBJ databases">
        <title>Genome and transcriptome analysis of iron-reducing fermentative bacteria Anoxybacter fermentans.</title>
        <authorList>
            <person name="Zeng X."/>
            <person name="Shao Z."/>
        </authorList>
    </citation>
    <scope>NUCLEOTIDE SEQUENCE [LARGE SCALE GENOMIC DNA]</scope>
    <source>
        <strain evidence="2 3">DY22613</strain>
    </source>
</reference>
<dbReference type="Pfam" id="PF11213">
    <property type="entry name" value="DUF3006"/>
    <property type="match status" value="1"/>
</dbReference>
<dbReference type="AlphaFoldDB" id="A0A3S9SVE0"/>
<keyword evidence="1" id="KW-0175">Coiled coil</keyword>
<dbReference type="Proteomes" id="UP000267250">
    <property type="component" value="Chromosome"/>
</dbReference>
<evidence type="ECO:0000313" key="3">
    <source>
        <dbReference type="Proteomes" id="UP000267250"/>
    </source>
</evidence>
<accession>A0A3S9SVE0</accession>
<proteinExistence type="predicted"/>
<dbReference type="InterPro" id="IPR021377">
    <property type="entry name" value="DUF3006"/>
</dbReference>
<sequence>MRIRAVVDQIEAGKALLLISSNERGKIIWPVKHLPEEIKEGDIVYINIEIDHEETKKIKEKAQDRLARLLKRTQEMEKKKD</sequence>
<name>A0A3S9SVE0_9FIRM</name>
<dbReference type="Gene3D" id="6.20.120.50">
    <property type="match status" value="1"/>
</dbReference>
<evidence type="ECO:0000313" key="2">
    <source>
        <dbReference type="EMBL" id="AZR72276.1"/>
    </source>
</evidence>